<evidence type="ECO:0000313" key="2">
    <source>
        <dbReference type="EMBL" id="CEK58018.1"/>
    </source>
</evidence>
<dbReference type="EMBL" id="HACG01011153">
    <property type="protein sequence ID" value="CEK58018.1"/>
    <property type="molecule type" value="Transcribed_RNA"/>
</dbReference>
<reference evidence="2" key="1">
    <citation type="submission" date="2014-12" db="EMBL/GenBank/DDBJ databases">
        <title>Insight into the proteome of Arion vulgaris.</title>
        <authorList>
            <person name="Aradska J."/>
            <person name="Bulat T."/>
            <person name="Smidak R."/>
            <person name="Sarate P."/>
            <person name="Gangsoo J."/>
            <person name="Sialana F."/>
            <person name="Bilban M."/>
            <person name="Lubec G."/>
        </authorList>
    </citation>
    <scope>NUCLEOTIDE SEQUENCE</scope>
    <source>
        <tissue evidence="2">Skin</tissue>
    </source>
</reference>
<dbReference type="PANTHER" id="PTHR15721">
    <property type="entry name" value="KIAA0586 PROTEIN"/>
    <property type="match status" value="1"/>
</dbReference>
<feature type="compositionally biased region" description="Pro residues" evidence="1">
    <location>
        <begin position="89"/>
        <end position="101"/>
    </location>
</feature>
<dbReference type="GO" id="GO:0007224">
    <property type="term" value="P:smoothened signaling pathway"/>
    <property type="evidence" value="ECO:0007669"/>
    <property type="project" value="InterPro"/>
</dbReference>
<feature type="region of interest" description="Disordered" evidence="1">
    <location>
        <begin position="73"/>
        <end position="127"/>
    </location>
</feature>
<name>A0A0B6YP59_9EUPU</name>
<protein>
    <submittedName>
        <fullName evidence="2">Uncharacterized protein</fullName>
    </submittedName>
</protein>
<dbReference type="GO" id="GO:0036064">
    <property type="term" value="C:ciliary basal body"/>
    <property type="evidence" value="ECO:0007669"/>
    <property type="project" value="TreeGrafter"/>
</dbReference>
<feature type="compositionally biased region" description="Pro residues" evidence="1">
    <location>
        <begin position="112"/>
        <end position="122"/>
    </location>
</feature>
<evidence type="ECO:0000256" key="1">
    <source>
        <dbReference type="SAM" id="MobiDB-lite"/>
    </source>
</evidence>
<sequence>DWNESLLVADAIGQGGMQLFIDAGQPVDNALVQELVKEVIREKVMALMSQRAAEDERQANRVTDIKELEETMKEREREKTAAGHYQVPTPEPTPKASPIPSPRRTRQQPLQPHTPPQSPPPDGYRFKHIEPESQVLPEPVRHIKVAVEPPLILANVESESETSISLDISEELRRVSGKRTEAEEQVVICHDVATPPHSPLPIAEE</sequence>
<accession>A0A0B6YP59</accession>
<feature type="non-terminal residue" evidence="2">
    <location>
        <position position="205"/>
    </location>
</feature>
<dbReference type="InterPro" id="IPR029246">
    <property type="entry name" value="TALPID3"/>
</dbReference>
<dbReference type="Pfam" id="PF15324">
    <property type="entry name" value="TALPID3"/>
    <property type="match status" value="1"/>
</dbReference>
<feature type="non-terminal residue" evidence="2">
    <location>
        <position position="1"/>
    </location>
</feature>
<dbReference type="GO" id="GO:0005814">
    <property type="term" value="C:centriole"/>
    <property type="evidence" value="ECO:0007669"/>
    <property type="project" value="TreeGrafter"/>
</dbReference>
<organism evidence="2">
    <name type="scientific">Arion vulgaris</name>
    <dbReference type="NCBI Taxonomy" id="1028688"/>
    <lineage>
        <taxon>Eukaryota</taxon>
        <taxon>Metazoa</taxon>
        <taxon>Spiralia</taxon>
        <taxon>Lophotrochozoa</taxon>
        <taxon>Mollusca</taxon>
        <taxon>Gastropoda</taxon>
        <taxon>Heterobranchia</taxon>
        <taxon>Euthyneura</taxon>
        <taxon>Panpulmonata</taxon>
        <taxon>Eupulmonata</taxon>
        <taxon>Stylommatophora</taxon>
        <taxon>Helicina</taxon>
        <taxon>Arionoidea</taxon>
        <taxon>Arionidae</taxon>
        <taxon>Arion</taxon>
    </lineage>
</organism>
<dbReference type="PANTHER" id="PTHR15721:SF2">
    <property type="entry name" value="PROTEIN TALPID3"/>
    <property type="match status" value="1"/>
</dbReference>
<proteinExistence type="predicted"/>
<dbReference type="AlphaFoldDB" id="A0A0B6YP59"/>
<gene>
    <name evidence="2" type="primary">ORF31738</name>
</gene>